<feature type="compositionally biased region" description="Low complexity" evidence="12">
    <location>
        <begin position="180"/>
        <end position="193"/>
    </location>
</feature>
<feature type="region of interest" description="Disordered" evidence="12">
    <location>
        <begin position="242"/>
        <end position="287"/>
    </location>
</feature>
<organism evidence="14 15">
    <name type="scientific">Lachancea dasiensis</name>
    <dbReference type="NCBI Taxonomy" id="1072105"/>
    <lineage>
        <taxon>Eukaryota</taxon>
        <taxon>Fungi</taxon>
        <taxon>Dikarya</taxon>
        <taxon>Ascomycota</taxon>
        <taxon>Saccharomycotina</taxon>
        <taxon>Saccharomycetes</taxon>
        <taxon>Saccharomycetales</taxon>
        <taxon>Saccharomycetaceae</taxon>
        <taxon>Lachancea</taxon>
    </lineage>
</organism>
<dbReference type="AlphaFoldDB" id="A0A1G4JWF5"/>
<evidence type="ECO:0000256" key="12">
    <source>
        <dbReference type="SAM" id="MobiDB-lite"/>
    </source>
</evidence>
<evidence type="ECO:0000256" key="4">
    <source>
        <dbReference type="ARBA" id="ARBA00022771"/>
    </source>
</evidence>
<dbReference type="Gene3D" id="3.30.160.60">
    <property type="entry name" value="Classic Zinc Finger"/>
    <property type="match status" value="2"/>
</dbReference>
<dbReference type="PROSITE" id="PS00028">
    <property type="entry name" value="ZINC_FINGER_C2H2_1"/>
    <property type="match status" value="2"/>
</dbReference>
<dbReference type="PANTHER" id="PTHR47428:SF1">
    <property type="entry name" value="REGULATORY PROTEIN MIG1-RELATED"/>
    <property type="match status" value="1"/>
</dbReference>
<dbReference type="GO" id="GO:0005737">
    <property type="term" value="C:cytoplasm"/>
    <property type="evidence" value="ECO:0007669"/>
    <property type="project" value="TreeGrafter"/>
</dbReference>
<evidence type="ECO:0000256" key="7">
    <source>
        <dbReference type="ARBA" id="ARBA00023163"/>
    </source>
</evidence>
<comment type="subcellular location">
    <subcellularLocation>
        <location evidence="1">Nucleus</location>
    </subcellularLocation>
</comment>
<evidence type="ECO:0000256" key="9">
    <source>
        <dbReference type="ARBA" id="ARBA00038089"/>
    </source>
</evidence>
<dbReference type="InterPro" id="IPR051007">
    <property type="entry name" value="creA/MIG_C2H2-ZnF"/>
</dbReference>
<dbReference type="PANTHER" id="PTHR47428">
    <property type="entry name" value="REGULATORY PROTEIN MIG1-RELATED"/>
    <property type="match status" value="1"/>
</dbReference>
<keyword evidence="2" id="KW-0479">Metal-binding</keyword>
<dbReference type="FunFam" id="3.30.160.60:FF:000340">
    <property type="entry name" value="zinc finger protein 473 isoform X1"/>
    <property type="match status" value="1"/>
</dbReference>
<dbReference type="SUPFAM" id="SSF57667">
    <property type="entry name" value="beta-beta-alpha zinc fingers"/>
    <property type="match status" value="1"/>
</dbReference>
<keyword evidence="5" id="KW-0862">Zinc</keyword>
<evidence type="ECO:0000256" key="2">
    <source>
        <dbReference type="ARBA" id="ARBA00022723"/>
    </source>
</evidence>
<dbReference type="GO" id="GO:0000981">
    <property type="term" value="F:DNA-binding transcription factor activity, RNA polymerase II-specific"/>
    <property type="evidence" value="ECO:0007669"/>
    <property type="project" value="UniProtKB-ARBA"/>
</dbReference>
<feature type="domain" description="C2H2-type" evidence="13">
    <location>
        <begin position="9"/>
        <end position="36"/>
    </location>
</feature>
<evidence type="ECO:0000256" key="11">
    <source>
        <dbReference type="PROSITE-ProRule" id="PRU00042"/>
    </source>
</evidence>
<protein>
    <recommendedName>
        <fullName evidence="10">pH-response transcription factor pacC/RIM101</fullName>
    </recommendedName>
</protein>
<keyword evidence="6" id="KW-0805">Transcription regulation</keyword>
<dbReference type="InterPro" id="IPR013087">
    <property type="entry name" value="Znf_C2H2_type"/>
</dbReference>
<evidence type="ECO:0000256" key="1">
    <source>
        <dbReference type="ARBA" id="ARBA00004123"/>
    </source>
</evidence>
<dbReference type="GO" id="GO:0000433">
    <property type="term" value="P:carbon catabolite repression of transcription from RNA polymerase II promoter by glucose"/>
    <property type="evidence" value="ECO:0007669"/>
    <property type="project" value="TreeGrafter"/>
</dbReference>
<keyword evidence="15" id="KW-1185">Reference proteome</keyword>
<keyword evidence="3" id="KW-0677">Repeat</keyword>
<keyword evidence="4 11" id="KW-0863">Zinc-finger</keyword>
<dbReference type="InterPro" id="IPR036236">
    <property type="entry name" value="Znf_C2H2_sf"/>
</dbReference>
<dbReference type="SMART" id="SM00355">
    <property type="entry name" value="ZnF_C2H2"/>
    <property type="match status" value="2"/>
</dbReference>
<feature type="region of interest" description="Disordered" evidence="12">
    <location>
        <begin position="59"/>
        <end position="80"/>
    </location>
</feature>
<keyword evidence="7" id="KW-0804">Transcription</keyword>
<feature type="compositionally biased region" description="Basic residues" evidence="12">
    <location>
        <begin position="59"/>
        <end position="71"/>
    </location>
</feature>
<keyword evidence="8" id="KW-0539">Nucleus</keyword>
<dbReference type="OrthoDB" id="654211at2759"/>
<feature type="domain" description="C2H2-type" evidence="13">
    <location>
        <begin position="37"/>
        <end position="66"/>
    </location>
</feature>
<dbReference type="EMBL" id="LT598457">
    <property type="protein sequence ID" value="SCU95351.1"/>
    <property type="molecule type" value="Genomic_DNA"/>
</dbReference>
<feature type="compositionally biased region" description="Polar residues" evidence="12">
    <location>
        <begin position="194"/>
        <end position="211"/>
    </location>
</feature>
<evidence type="ECO:0000256" key="5">
    <source>
        <dbReference type="ARBA" id="ARBA00022833"/>
    </source>
</evidence>
<dbReference type="FunFam" id="3.30.160.60:FF:000072">
    <property type="entry name" value="zinc finger protein 143 isoform X1"/>
    <property type="match status" value="1"/>
</dbReference>
<evidence type="ECO:0000256" key="6">
    <source>
        <dbReference type="ARBA" id="ARBA00023015"/>
    </source>
</evidence>
<evidence type="ECO:0000313" key="14">
    <source>
        <dbReference type="EMBL" id="SCU95351.1"/>
    </source>
</evidence>
<proteinExistence type="inferred from homology"/>
<dbReference type="Proteomes" id="UP000190274">
    <property type="component" value="Chromosome G"/>
</dbReference>
<evidence type="ECO:0000256" key="3">
    <source>
        <dbReference type="ARBA" id="ARBA00022737"/>
    </source>
</evidence>
<gene>
    <name evidence="14" type="ORF">LADA_0G15126G</name>
</gene>
<comment type="similarity">
    <text evidence="9">Belongs to the pacC/RIM101 family.</text>
</comment>
<dbReference type="STRING" id="1266660.A0A1G4JWF5"/>
<accession>A0A1G4JWF5</accession>
<dbReference type="GO" id="GO:0000978">
    <property type="term" value="F:RNA polymerase II cis-regulatory region sequence-specific DNA binding"/>
    <property type="evidence" value="ECO:0007669"/>
    <property type="project" value="TreeGrafter"/>
</dbReference>
<feature type="region of interest" description="Disordered" evidence="12">
    <location>
        <begin position="180"/>
        <end position="213"/>
    </location>
</feature>
<evidence type="ECO:0000256" key="8">
    <source>
        <dbReference type="ARBA" id="ARBA00023242"/>
    </source>
</evidence>
<evidence type="ECO:0000313" key="15">
    <source>
        <dbReference type="Proteomes" id="UP000190274"/>
    </source>
</evidence>
<dbReference type="GO" id="GO:0008270">
    <property type="term" value="F:zinc ion binding"/>
    <property type="evidence" value="ECO:0007669"/>
    <property type="project" value="UniProtKB-KW"/>
</dbReference>
<reference evidence="15" key="1">
    <citation type="submission" date="2016-03" db="EMBL/GenBank/DDBJ databases">
        <authorList>
            <person name="Devillers H."/>
        </authorList>
    </citation>
    <scope>NUCLEOTIDE SEQUENCE [LARGE SCALE GENOMIC DNA]</scope>
</reference>
<evidence type="ECO:0000256" key="10">
    <source>
        <dbReference type="ARBA" id="ARBA00039490"/>
    </source>
</evidence>
<sequence>MTDSDSRPFKCETCGKGFHRLEHKRRHIRTHTGEKPHLCNFPGCVKRFSRSDELKRHLRTHVSTSRRKSRNRVGSSPAADHPIVVHQVPPIQAPAAMPLAVVSFPGVNGSTTSSGSLSSLASLTAAAYASQSGLLNPSVAHLTSNMVSPAVSPAISPVMSPSFPSAASSAALPQQFQPGRQSLLSSAASSTTSMFSQVDSGTRTPLASSPETRNHKLGTVFLPSLPAVSQHHCAASNGASLNTSAIPQACPPGSAKGRKAERAKFQLADDEDSDGNPPPAEVRLPPLRCMLENIQSFSER</sequence>
<evidence type="ECO:0000259" key="13">
    <source>
        <dbReference type="PROSITE" id="PS50157"/>
    </source>
</evidence>
<name>A0A1G4JWF5_9SACH</name>
<dbReference type="Pfam" id="PF00096">
    <property type="entry name" value="zf-C2H2"/>
    <property type="match status" value="1"/>
</dbReference>
<dbReference type="GO" id="GO:0005634">
    <property type="term" value="C:nucleus"/>
    <property type="evidence" value="ECO:0007669"/>
    <property type="project" value="UniProtKB-SubCell"/>
</dbReference>
<dbReference type="PROSITE" id="PS50157">
    <property type="entry name" value="ZINC_FINGER_C2H2_2"/>
    <property type="match status" value="2"/>
</dbReference>